<sequence>MLSAMRRRSLVVETIGTMIMSTVLLGFANALLGWDLSTGQTFLMGAGITAAVVVVQLTVDVARQDRRINLVKGVNSLAGTVGALAFAVVLVWAAFHVRAGQQPFPDGVVTTATLSSNADGGRYTTATYTFTTRDGQEISFDDPISAGDQPDVGTTAEVSYRPSAPGDARLVRGWSGWTFFPVVILAFGILLPTVLIVSAVRRLRSTRANA</sequence>
<dbReference type="InterPro" id="IPR021994">
    <property type="entry name" value="DUF3592"/>
</dbReference>
<keyword evidence="1" id="KW-1133">Transmembrane helix</keyword>
<keyword evidence="1" id="KW-0812">Transmembrane</keyword>
<dbReference type="KEGG" id="afs:AFR_23240"/>
<dbReference type="PATRIC" id="fig|1246995.3.peg.4710"/>
<evidence type="ECO:0000313" key="3">
    <source>
        <dbReference type="EMBL" id="AGZ42918.1"/>
    </source>
</evidence>
<protein>
    <recommendedName>
        <fullName evidence="2">DUF3592 domain-containing protein</fullName>
    </recommendedName>
</protein>
<gene>
    <name evidence="3" type="ORF">AFR_23240</name>
</gene>
<feature type="transmembrane region" description="Helical" evidence="1">
    <location>
        <begin position="40"/>
        <end position="62"/>
    </location>
</feature>
<dbReference type="Proteomes" id="UP000017746">
    <property type="component" value="Chromosome"/>
</dbReference>
<evidence type="ECO:0000256" key="1">
    <source>
        <dbReference type="SAM" id="Phobius"/>
    </source>
</evidence>
<dbReference type="AlphaFoldDB" id="U5W0X8"/>
<feature type="domain" description="DUF3592" evidence="2">
    <location>
        <begin position="106"/>
        <end position="174"/>
    </location>
</feature>
<keyword evidence="1" id="KW-0472">Membrane</keyword>
<evidence type="ECO:0000313" key="4">
    <source>
        <dbReference type="Proteomes" id="UP000017746"/>
    </source>
</evidence>
<feature type="transmembrane region" description="Helical" evidence="1">
    <location>
        <begin position="74"/>
        <end position="95"/>
    </location>
</feature>
<feature type="transmembrane region" description="Helical" evidence="1">
    <location>
        <begin position="12"/>
        <end position="34"/>
    </location>
</feature>
<dbReference type="Pfam" id="PF12158">
    <property type="entry name" value="DUF3592"/>
    <property type="match status" value="1"/>
</dbReference>
<reference evidence="3 4" key="1">
    <citation type="journal article" date="2014" name="J. Biotechnol.">
        <title>Complete genome sequence of the actinobacterium Actinoplanes friuliensis HAG 010964, producer of the lipopeptide antibiotic friulimycin.</title>
        <authorList>
            <person name="Ruckert C."/>
            <person name="Szczepanowski R."/>
            <person name="Albersmeier A."/>
            <person name="Goesmann A."/>
            <person name="Fischer N."/>
            <person name="Steinkamper A."/>
            <person name="Puhler A."/>
            <person name="Biener R."/>
            <person name="Schwartz D."/>
            <person name="Kalinowski J."/>
        </authorList>
    </citation>
    <scope>NUCLEOTIDE SEQUENCE [LARGE SCALE GENOMIC DNA]</scope>
    <source>
        <strain evidence="3 4">DSM 7358</strain>
    </source>
</reference>
<name>U5W0X8_9ACTN</name>
<dbReference type="EMBL" id="CP006272">
    <property type="protein sequence ID" value="AGZ42918.1"/>
    <property type="molecule type" value="Genomic_DNA"/>
</dbReference>
<dbReference type="STRING" id="1246995.AFR_23240"/>
<organism evidence="3 4">
    <name type="scientific">Actinoplanes friuliensis DSM 7358</name>
    <dbReference type="NCBI Taxonomy" id="1246995"/>
    <lineage>
        <taxon>Bacteria</taxon>
        <taxon>Bacillati</taxon>
        <taxon>Actinomycetota</taxon>
        <taxon>Actinomycetes</taxon>
        <taxon>Micromonosporales</taxon>
        <taxon>Micromonosporaceae</taxon>
        <taxon>Actinoplanes</taxon>
    </lineage>
</organism>
<proteinExistence type="predicted"/>
<evidence type="ECO:0000259" key="2">
    <source>
        <dbReference type="Pfam" id="PF12158"/>
    </source>
</evidence>
<accession>U5W0X8</accession>
<dbReference type="HOGENOM" id="CLU_1307930_0_0_11"/>
<feature type="transmembrane region" description="Helical" evidence="1">
    <location>
        <begin position="179"/>
        <end position="200"/>
    </location>
</feature>
<keyword evidence="4" id="KW-1185">Reference proteome</keyword>